<feature type="non-terminal residue" evidence="1">
    <location>
        <position position="80"/>
    </location>
</feature>
<dbReference type="Proteomes" id="UP001150538">
    <property type="component" value="Unassembled WGS sequence"/>
</dbReference>
<name>A0A9W7ZGT4_9FUNG</name>
<proteinExistence type="predicted"/>
<keyword evidence="2" id="KW-1185">Reference proteome</keyword>
<feature type="non-terminal residue" evidence="1">
    <location>
        <position position="1"/>
    </location>
</feature>
<comment type="caution">
    <text evidence="1">The sequence shown here is derived from an EMBL/GenBank/DDBJ whole genome shotgun (WGS) entry which is preliminary data.</text>
</comment>
<gene>
    <name evidence="1" type="ORF">H4219_006482</name>
</gene>
<sequence length="80" mass="9393">SLKGLVRNFEHFLDGISEGDFASCWPERSEDEIKKFFVLEDEFVKRVMEEIKSIQAQMSKDLASYSYNGRLRDVRELIKS</sequence>
<accession>A0A9W7ZGT4</accession>
<evidence type="ECO:0000313" key="1">
    <source>
        <dbReference type="EMBL" id="KAJ1908651.1"/>
    </source>
</evidence>
<reference evidence="1" key="1">
    <citation type="submission" date="2022-07" db="EMBL/GenBank/DDBJ databases">
        <title>Phylogenomic reconstructions and comparative analyses of Kickxellomycotina fungi.</title>
        <authorList>
            <person name="Reynolds N.K."/>
            <person name="Stajich J.E."/>
            <person name="Barry K."/>
            <person name="Grigoriev I.V."/>
            <person name="Crous P."/>
            <person name="Smith M.E."/>
        </authorList>
    </citation>
    <scope>NUCLEOTIDE SEQUENCE</scope>
    <source>
        <strain evidence="1">NBRC 100468</strain>
    </source>
</reference>
<protein>
    <submittedName>
        <fullName evidence="1">Uncharacterized protein</fullName>
    </submittedName>
</protein>
<dbReference type="AlphaFoldDB" id="A0A9W7ZGT4"/>
<evidence type="ECO:0000313" key="2">
    <source>
        <dbReference type="Proteomes" id="UP001150538"/>
    </source>
</evidence>
<dbReference type="EMBL" id="JANBPU010000922">
    <property type="protein sequence ID" value="KAJ1908651.1"/>
    <property type="molecule type" value="Genomic_DNA"/>
</dbReference>
<organism evidence="1 2">
    <name type="scientific">Mycoemilia scoparia</name>
    <dbReference type="NCBI Taxonomy" id="417184"/>
    <lineage>
        <taxon>Eukaryota</taxon>
        <taxon>Fungi</taxon>
        <taxon>Fungi incertae sedis</taxon>
        <taxon>Zoopagomycota</taxon>
        <taxon>Kickxellomycotina</taxon>
        <taxon>Kickxellomycetes</taxon>
        <taxon>Kickxellales</taxon>
        <taxon>Kickxellaceae</taxon>
        <taxon>Mycoemilia</taxon>
    </lineage>
</organism>